<accession>A0A6A3GBR9</accession>
<reference evidence="1 2" key="1">
    <citation type="submission" date="2018-09" db="EMBL/GenBank/DDBJ databases">
        <title>Genomic investigation of the strawberry pathogen Phytophthora fragariae indicates pathogenicity is determined by transcriptional variation in three key races.</title>
        <authorList>
            <person name="Adams T.M."/>
            <person name="Armitage A.D."/>
            <person name="Sobczyk M.K."/>
            <person name="Bates H.J."/>
            <person name="Dunwell J.M."/>
            <person name="Nellist C.F."/>
            <person name="Harrison R.J."/>
        </authorList>
    </citation>
    <scope>NUCLEOTIDE SEQUENCE [LARGE SCALE GENOMIC DNA]</scope>
    <source>
        <strain evidence="1 2">SCRP249</strain>
    </source>
</reference>
<evidence type="ECO:0000313" key="1">
    <source>
        <dbReference type="EMBL" id="KAE8954772.1"/>
    </source>
</evidence>
<name>A0A6A3GBR9_9STRA</name>
<comment type="caution">
    <text evidence="1">The sequence shown here is derived from an EMBL/GenBank/DDBJ whole genome shotgun (WGS) entry which is preliminary data.</text>
</comment>
<evidence type="ECO:0000313" key="2">
    <source>
        <dbReference type="Proteomes" id="UP000429607"/>
    </source>
</evidence>
<dbReference type="Proteomes" id="UP000429607">
    <property type="component" value="Unassembled WGS sequence"/>
</dbReference>
<dbReference type="EMBL" id="QXFV01009639">
    <property type="protein sequence ID" value="KAE8954772.1"/>
    <property type="molecule type" value="Genomic_DNA"/>
</dbReference>
<organism evidence="1 2">
    <name type="scientific">Phytophthora rubi</name>
    <dbReference type="NCBI Taxonomy" id="129364"/>
    <lineage>
        <taxon>Eukaryota</taxon>
        <taxon>Sar</taxon>
        <taxon>Stramenopiles</taxon>
        <taxon>Oomycota</taxon>
        <taxon>Peronosporomycetes</taxon>
        <taxon>Peronosporales</taxon>
        <taxon>Peronosporaceae</taxon>
        <taxon>Phytophthora</taxon>
    </lineage>
</organism>
<protein>
    <submittedName>
        <fullName evidence="1">Uncharacterized protein</fullName>
    </submittedName>
</protein>
<gene>
    <name evidence="1" type="ORF">PR001_g32358</name>
</gene>
<sequence length="50" mass="5443">MKTQKLCFSTFAALSAVHIMRYASTNDLHVLHGIPRDPDAGFHGGDACQL</sequence>
<proteinExistence type="predicted"/>
<dbReference type="AlphaFoldDB" id="A0A6A3GBR9"/>